<feature type="transmembrane region" description="Helical" evidence="1">
    <location>
        <begin position="50"/>
        <end position="70"/>
    </location>
</feature>
<evidence type="ECO:0000313" key="3">
    <source>
        <dbReference type="EMBL" id="TCN73099.1"/>
    </source>
</evidence>
<proteinExistence type="predicted"/>
<dbReference type="AlphaFoldDB" id="A0A4R2EUU0"/>
<evidence type="ECO:0000259" key="2">
    <source>
        <dbReference type="Pfam" id="PF13290"/>
    </source>
</evidence>
<accession>A0A4R2EUU0</accession>
<keyword evidence="1" id="KW-0812">Transmembrane</keyword>
<protein>
    <submittedName>
        <fullName evidence="3">Glycogen debranching enzyme</fullName>
    </submittedName>
</protein>
<dbReference type="SUPFAM" id="SSF48208">
    <property type="entry name" value="Six-hairpin glycosidases"/>
    <property type="match status" value="1"/>
</dbReference>
<comment type="caution">
    <text evidence="3">The sequence shown here is derived from an EMBL/GenBank/DDBJ whole genome shotgun (WGS) entry which is preliminary data.</text>
</comment>
<dbReference type="OrthoDB" id="3796688at2"/>
<feature type="domain" description="GH29D-like beta-sandwich" evidence="2">
    <location>
        <begin position="788"/>
        <end position="839"/>
    </location>
</feature>
<keyword evidence="1" id="KW-0472">Membrane</keyword>
<dbReference type="InterPro" id="IPR059177">
    <property type="entry name" value="GH29D-like_dom"/>
</dbReference>
<organism evidence="3 4">
    <name type="scientific">Acetobacteroides hydrogenigenes</name>
    <dbReference type="NCBI Taxonomy" id="979970"/>
    <lineage>
        <taxon>Bacteria</taxon>
        <taxon>Pseudomonadati</taxon>
        <taxon>Bacteroidota</taxon>
        <taxon>Bacteroidia</taxon>
        <taxon>Bacteroidales</taxon>
        <taxon>Rikenellaceae</taxon>
        <taxon>Acetobacteroides</taxon>
    </lineage>
</organism>
<evidence type="ECO:0000256" key="1">
    <source>
        <dbReference type="SAM" id="Phobius"/>
    </source>
</evidence>
<dbReference type="Gene3D" id="2.60.120.260">
    <property type="entry name" value="Galactose-binding domain-like"/>
    <property type="match status" value="1"/>
</dbReference>
<reference evidence="3 4" key="1">
    <citation type="submission" date="2019-03" db="EMBL/GenBank/DDBJ databases">
        <title>Genomic Encyclopedia of Archaeal and Bacterial Type Strains, Phase II (KMG-II): from individual species to whole genera.</title>
        <authorList>
            <person name="Goeker M."/>
        </authorList>
    </citation>
    <scope>NUCLEOTIDE SEQUENCE [LARGE SCALE GENOMIC DNA]</scope>
    <source>
        <strain evidence="3 4">RL-C</strain>
    </source>
</reference>
<dbReference type="Gene3D" id="1.50.10.10">
    <property type="match status" value="1"/>
</dbReference>
<dbReference type="Proteomes" id="UP000294830">
    <property type="component" value="Unassembled WGS sequence"/>
</dbReference>
<gene>
    <name evidence="3" type="ORF">CLV25_101317</name>
</gene>
<dbReference type="InterPro" id="IPR012341">
    <property type="entry name" value="6hp_glycosidase-like_sf"/>
</dbReference>
<keyword evidence="4" id="KW-1185">Reference proteome</keyword>
<evidence type="ECO:0000313" key="4">
    <source>
        <dbReference type="Proteomes" id="UP000294830"/>
    </source>
</evidence>
<dbReference type="EMBL" id="SLWB01000001">
    <property type="protein sequence ID" value="TCN73099.1"/>
    <property type="molecule type" value="Genomic_DNA"/>
</dbReference>
<dbReference type="GO" id="GO:0005975">
    <property type="term" value="P:carbohydrate metabolic process"/>
    <property type="evidence" value="ECO:0007669"/>
    <property type="project" value="InterPro"/>
</dbReference>
<sequence length="1021" mass="115850">MKKGLKLPVSIVFSNIIGWLFRTKSCGILQRRSRFGIANFANTLCIMKKVVFLLMVMQAAVAALAQQGWLTPEALRMKREQIRFTDNQLRLFNGRGAAHVKRYSLTGIHRLQFPPIELANYSFFLNFYEHDADVLIQDNVPDLWEEWIRFGSGTDPLGANFRSGFATIPVTQDEYWEPNRYVRQGTFHKEYSRKTVSFGIKTETVASAKADEVILRMVLTNREPQPLKLSLIPNQQVLAKDNAAASSRLSPFVLAAGDYQVSLSSSIPDVDSRGWYVEVPAKGSREVYIAIKMGRKDAATAATDGAVADRFDGAIKDTRQRLSFASSRLPELRSDNRRLEDFYRRCIATMLECRWERENFIINPFWSVGSWVFTITWDNSFASDAISIMDPASMKRTILVAMKEGKLKSTYISWQGGGDGIFYIQEPFALKTMIDAYLRQTGDVAFLDEQVAGKSVMEWMKSWGDLLHVKYRSPFTGLMDMGRKNEELIEMRTDGYSGVVPVVNGLAVDLYRWLDGWCTLRNDGDASKFRGYANDLNDRMHAKLWNRSTRWFDNIYPDGRREPLYSNHLFDLLGTNAITDEERMGIISHLNDQEFLGPYSVYSISRQDKVRWDLIDSDWGGGGSFTGVPLRLARNLYGMGQGPLAWTILSRFSRYADYFPYLGQNLRANEPLQDESSMPIQISSGAGVEAVMFGLFGIKPNIDGTMFVNPHYSLELGRSSLQGYLFRGHSYSFEMDEFGFTVSRDGQSFGPFSYGEEAFVGKDGAVSIVKKGLASPYVRSYRSYFVNRRSVELLADAGTQIRYTLDRSEPSLRSTLYQKPFSIDKSTVVKAIAIKGNEQSLISEVAFEKLHFRDAANSGNVINRYDYPSITPLFTLSESHLPLYGIYTLMDGKHGGDTYRDGQWIGKDKDDVAFLLEWDSPVEVRKVSTRFLQYQPEWIFTPLAFTVEVSLNGKSFKKVGEQSFSIKERFDKKEIVSVVVSFPKEKVRYVRVTAKNMGVCPSWHGGACGNAWVFMDELIVE</sequence>
<dbReference type="Pfam" id="PF13290">
    <property type="entry name" value="CHB_HEX_C_1"/>
    <property type="match status" value="1"/>
</dbReference>
<dbReference type="InterPro" id="IPR008928">
    <property type="entry name" value="6-hairpin_glycosidase_sf"/>
</dbReference>
<name>A0A4R2EUU0_9BACT</name>
<keyword evidence="1" id="KW-1133">Transmembrane helix</keyword>